<proteinExistence type="predicted"/>
<evidence type="ECO:0000313" key="1">
    <source>
        <dbReference type="EMBL" id="GGU69410.1"/>
    </source>
</evidence>
<name>A0A918I5X1_9ACTN</name>
<organism evidence="1 2">
    <name type="scientific">Streptomyces lavendofoliae</name>
    <dbReference type="NCBI Taxonomy" id="67314"/>
    <lineage>
        <taxon>Bacteria</taxon>
        <taxon>Bacillati</taxon>
        <taxon>Actinomycetota</taxon>
        <taxon>Actinomycetes</taxon>
        <taxon>Kitasatosporales</taxon>
        <taxon>Streptomycetaceae</taxon>
        <taxon>Streptomyces</taxon>
    </lineage>
</organism>
<sequence length="154" mass="16122">MRRSREETAPQDLAGDLWHALSQLQHTHPAAVGRVGPLARPVGLLSFAAAADTVLAARVQLSGAETMHELNETLRAITGGMHAHFTGPGVALEVTLGRRQELPLHEAHTAGLARLFRHAAGTVGARSTPGGGRCFHCDGTGLARPLWEPAAGPA</sequence>
<protein>
    <submittedName>
        <fullName evidence="1">Uncharacterized protein</fullName>
    </submittedName>
</protein>
<dbReference type="AlphaFoldDB" id="A0A918I5X1"/>
<reference evidence="1" key="1">
    <citation type="journal article" date="2014" name="Int. J. Syst. Evol. Microbiol.">
        <title>Complete genome sequence of Corynebacterium casei LMG S-19264T (=DSM 44701T), isolated from a smear-ripened cheese.</title>
        <authorList>
            <consortium name="US DOE Joint Genome Institute (JGI-PGF)"/>
            <person name="Walter F."/>
            <person name="Albersmeier A."/>
            <person name="Kalinowski J."/>
            <person name="Ruckert C."/>
        </authorList>
    </citation>
    <scope>NUCLEOTIDE SEQUENCE</scope>
    <source>
        <strain evidence="1">JCM 4391</strain>
    </source>
</reference>
<dbReference type="EMBL" id="BMTP01000048">
    <property type="protein sequence ID" value="GGU69410.1"/>
    <property type="molecule type" value="Genomic_DNA"/>
</dbReference>
<accession>A0A918I5X1</accession>
<gene>
    <name evidence="1" type="ORF">GCM10010274_66790</name>
</gene>
<evidence type="ECO:0000313" key="2">
    <source>
        <dbReference type="Proteomes" id="UP000636661"/>
    </source>
</evidence>
<keyword evidence="2" id="KW-1185">Reference proteome</keyword>
<dbReference type="RefSeq" id="WP_189554991.1">
    <property type="nucleotide sequence ID" value="NZ_BMTP01000048.1"/>
</dbReference>
<reference evidence="1" key="2">
    <citation type="submission" date="2020-09" db="EMBL/GenBank/DDBJ databases">
        <authorList>
            <person name="Sun Q."/>
            <person name="Ohkuma M."/>
        </authorList>
    </citation>
    <scope>NUCLEOTIDE SEQUENCE</scope>
    <source>
        <strain evidence="1">JCM 4391</strain>
    </source>
</reference>
<comment type="caution">
    <text evidence="1">The sequence shown here is derived from an EMBL/GenBank/DDBJ whole genome shotgun (WGS) entry which is preliminary data.</text>
</comment>
<dbReference type="Proteomes" id="UP000636661">
    <property type="component" value="Unassembled WGS sequence"/>
</dbReference>